<protein>
    <submittedName>
        <fullName evidence="10">N-acetylglucosamine-6-phosphate deacetylase</fullName>
    </submittedName>
</protein>
<feature type="binding site" evidence="7">
    <location>
        <position position="219"/>
    </location>
    <ligand>
        <name>substrate</name>
    </ligand>
</feature>
<feature type="active site" description="Proton donor/acceptor" evidence="6">
    <location>
        <position position="265"/>
    </location>
</feature>
<dbReference type="GO" id="GO:0008448">
    <property type="term" value="F:N-acetylglucosamine-6-phosphate deacetylase activity"/>
    <property type="evidence" value="ECO:0007669"/>
    <property type="project" value="InterPro"/>
</dbReference>
<dbReference type="Gene3D" id="3.20.20.140">
    <property type="entry name" value="Metal-dependent hydrolases"/>
    <property type="match status" value="1"/>
</dbReference>
<dbReference type="GO" id="GO:0046872">
    <property type="term" value="F:metal ion binding"/>
    <property type="evidence" value="ECO:0007669"/>
    <property type="project" value="UniProtKB-KW"/>
</dbReference>
<feature type="binding site" evidence="8">
    <location>
        <position position="208"/>
    </location>
    <ligand>
        <name>Zn(2+)</name>
        <dbReference type="ChEBI" id="CHEBI:29105"/>
    </ligand>
</feature>
<evidence type="ECO:0000256" key="1">
    <source>
        <dbReference type="ARBA" id="ARBA00010716"/>
    </source>
</evidence>
<dbReference type="Gene3D" id="2.30.40.10">
    <property type="entry name" value="Urease, subunit C, domain 1"/>
    <property type="match status" value="1"/>
</dbReference>
<evidence type="ECO:0000256" key="7">
    <source>
        <dbReference type="PIRSR" id="PIRSR038994-2"/>
    </source>
</evidence>
<name>A0A329MMF6_9BACL</name>
<sequence length="383" mass="40795">MKWSGRRYDTGQCVEVTSIDGKIAAISPIEIDDRLPWLSPGWIDLQVNGFAGFDLNDESTSPEEVLNVTRAMFACGVTGYLPTVITGSFERIKQALAGIKDACDSGDQAAEAICGIHVEGPYLSGEDGPRGAHDRDFIRDPDIKEFEKWQEAAGGRIKLVTIAPERAGVPAFIRELSKSGVTVSIGHTMATTGEIEAAVSAGAKLSTHLGNGAHPVLPRHPNYIWDQLADDGLQAMFIADGHHLPANTLKAMIRAKGERFIIVSDCVKFGGMPPGVYKSLIGSEVELLANGRLQTAANPAILAGSAQSIDRGVENAVLLAGISLKEAVDAVTVRPAEAIGLHNCGKLEPGMDASLTLFDFQQGTMPLTVKETVLKGKTVYSKH</sequence>
<feature type="binding site" evidence="8">
    <location>
        <position position="119"/>
    </location>
    <ligand>
        <name>Zn(2+)</name>
        <dbReference type="ChEBI" id="CHEBI:29105"/>
    </ligand>
</feature>
<feature type="domain" description="Amidohydrolase-related" evidence="9">
    <location>
        <begin position="38"/>
        <end position="379"/>
    </location>
</feature>
<keyword evidence="11" id="KW-1185">Reference proteome</keyword>
<dbReference type="RefSeq" id="WP_113031315.1">
    <property type="nucleotide sequence ID" value="NZ_QMFB01000006.1"/>
</dbReference>
<feature type="binding site" evidence="7">
    <location>
        <begin position="302"/>
        <end position="304"/>
    </location>
    <ligand>
        <name>substrate</name>
    </ligand>
</feature>
<feature type="binding site" evidence="7">
    <location>
        <begin position="211"/>
        <end position="212"/>
    </location>
    <ligand>
        <name>substrate</name>
    </ligand>
</feature>
<dbReference type="InterPro" id="IPR003764">
    <property type="entry name" value="GlcNAc_6-P_deAcase"/>
</dbReference>
<dbReference type="OrthoDB" id="9776488at2"/>
<evidence type="ECO:0000256" key="3">
    <source>
        <dbReference type="ARBA" id="ARBA00022801"/>
    </source>
</evidence>
<proteinExistence type="inferred from homology"/>
<feature type="binding site" evidence="7">
    <location>
        <position position="132"/>
    </location>
    <ligand>
        <name>substrate</name>
    </ligand>
</feature>
<evidence type="ECO:0000259" key="9">
    <source>
        <dbReference type="Pfam" id="PF01979"/>
    </source>
</evidence>
<evidence type="ECO:0000313" key="10">
    <source>
        <dbReference type="EMBL" id="RAV21035.1"/>
    </source>
</evidence>
<dbReference type="SUPFAM" id="SSF51556">
    <property type="entry name" value="Metallo-dependent hydrolases"/>
    <property type="match status" value="1"/>
</dbReference>
<evidence type="ECO:0000256" key="4">
    <source>
        <dbReference type="ARBA" id="ARBA00023277"/>
    </source>
</evidence>
<organism evidence="10 11">
    <name type="scientific">Paenibacillus contaminans</name>
    <dbReference type="NCBI Taxonomy" id="450362"/>
    <lineage>
        <taxon>Bacteria</taxon>
        <taxon>Bacillati</taxon>
        <taxon>Bacillota</taxon>
        <taxon>Bacilli</taxon>
        <taxon>Bacillales</taxon>
        <taxon>Paenibacillaceae</taxon>
        <taxon>Paenibacillus</taxon>
    </lineage>
</organism>
<comment type="similarity">
    <text evidence="1 5">Belongs to the metallo-dependent hydrolases superfamily. NagA family.</text>
</comment>
<evidence type="ECO:0000256" key="6">
    <source>
        <dbReference type="PIRSR" id="PIRSR038994-1"/>
    </source>
</evidence>
<accession>A0A329MMF6</accession>
<keyword evidence="3 5" id="KW-0378">Hydrolase</keyword>
<feature type="binding site" evidence="8">
    <location>
        <position position="187"/>
    </location>
    <ligand>
        <name>Zn(2+)</name>
        <dbReference type="ChEBI" id="CHEBI:29105"/>
    </ligand>
</feature>
<dbReference type="InterPro" id="IPR011059">
    <property type="entry name" value="Metal-dep_hydrolase_composite"/>
</dbReference>
<dbReference type="Pfam" id="PF01979">
    <property type="entry name" value="Amidohydro_1"/>
    <property type="match status" value="1"/>
</dbReference>
<dbReference type="GO" id="GO:0006046">
    <property type="term" value="P:N-acetylglucosamine catabolic process"/>
    <property type="evidence" value="ECO:0007669"/>
    <property type="project" value="TreeGrafter"/>
</dbReference>
<dbReference type="InterPro" id="IPR006680">
    <property type="entry name" value="Amidohydro-rel"/>
</dbReference>
<dbReference type="InterPro" id="IPR032466">
    <property type="entry name" value="Metal_Hydrolase"/>
</dbReference>
<comment type="caution">
    <text evidence="10">The sequence shown here is derived from an EMBL/GenBank/DDBJ whole genome shotgun (WGS) entry which is preliminary data.</text>
</comment>
<dbReference type="AlphaFoldDB" id="A0A329MMF6"/>
<dbReference type="PANTHER" id="PTHR11113:SF14">
    <property type="entry name" value="N-ACETYLGLUCOSAMINE-6-PHOSPHATE DEACETYLASE"/>
    <property type="match status" value="1"/>
</dbReference>
<evidence type="ECO:0000256" key="2">
    <source>
        <dbReference type="ARBA" id="ARBA00022723"/>
    </source>
</evidence>
<dbReference type="EMBL" id="QMFB01000006">
    <property type="protein sequence ID" value="RAV21035.1"/>
    <property type="molecule type" value="Genomic_DNA"/>
</dbReference>
<evidence type="ECO:0000313" key="11">
    <source>
        <dbReference type="Proteomes" id="UP000250369"/>
    </source>
</evidence>
<keyword evidence="4 5" id="KW-0119">Carbohydrate metabolism</keyword>
<evidence type="ECO:0000256" key="5">
    <source>
        <dbReference type="PIRNR" id="PIRNR038994"/>
    </source>
</evidence>
<feature type="binding site" evidence="7">
    <location>
        <position position="243"/>
    </location>
    <ligand>
        <name>substrate</name>
    </ligand>
</feature>
<reference evidence="10 11" key="1">
    <citation type="journal article" date="2009" name="Int. J. Syst. Evol. Microbiol.">
        <title>Paenibacillus contaminans sp. nov., isolated from a contaminated laboratory plate.</title>
        <authorList>
            <person name="Chou J.H."/>
            <person name="Lee J.H."/>
            <person name="Lin M.C."/>
            <person name="Chang P.S."/>
            <person name="Arun A.B."/>
            <person name="Young C.C."/>
            <person name="Chen W.M."/>
        </authorList>
    </citation>
    <scope>NUCLEOTIDE SEQUENCE [LARGE SCALE GENOMIC DNA]</scope>
    <source>
        <strain evidence="10 11">CKOBP-6</strain>
    </source>
</reference>
<dbReference type="PANTHER" id="PTHR11113">
    <property type="entry name" value="N-ACETYLGLUCOSAMINE-6-PHOSPHATE DEACETYLASE"/>
    <property type="match status" value="1"/>
</dbReference>
<gene>
    <name evidence="10" type="ORF">DQG23_13205</name>
</gene>
<dbReference type="Proteomes" id="UP000250369">
    <property type="component" value="Unassembled WGS sequence"/>
</dbReference>
<keyword evidence="2 8" id="KW-0479">Metal-binding</keyword>
<comment type="cofactor">
    <cofactor evidence="8">
        <name>a divalent metal cation</name>
        <dbReference type="ChEBI" id="CHEBI:60240"/>
    </cofactor>
    <text evidence="8">Binds 1 divalent metal cation per subunit.</text>
</comment>
<dbReference type="PIRSF" id="PIRSF038994">
    <property type="entry name" value="NagA"/>
    <property type="match status" value="1"/>
</dbReference>
<evidence type="ECO:0000256" key="8">
    <source>
        <dbReference type="PIRSR" id="PIRSR038994-3"/>
    </source>
</evidence>